<dbReference type="EMBL" id="JAKGUD010000010">
    <property type="protein sequence ID" value="MCF4143081.1"/>
    <property type="molecule type" value="Genomic_DNA"/>
</dbReference>
<reference evidence="1 2" key="1">
    <citation type="submission" date="2022-01" db="EMBL/GenBank/DDBJ databases">
        <title>Dethiosulfovibrio faecalis sp. nov., a novel proteolytic, non-sulfur-reducing bacterium isolated from a marine aquaculture solid waste bioreactor.</title>
        <authorList>
            <person name="Grabowski S."/>
            <person name="Apolinario E."/>
            <person name="Schneider N."/>
            <person name="Marshall C.W."/>
            <person name="Sowers K.R."/>
        </authorList>
    </citation>
    <scope>NUCLEOTIDE SEQUENCE [LARGE SCALE GENOMIC DNA]</scope>
    <source>
        <strain evidence="1 2">DSM 12537</strain>
    </source>
</reference>
<comment type="caution">
    <text evidence="1">The sequence shown here is derived from an EMBL/GenBank/DDBJ whole genome shotgun (WGS) entry which is preliminary data.</text>
</comment>
<proteinExistence type="predicted"/>
<sequence length="70" mass="7675">MELLGNLHLRSDEAGEVLAFLEDLEDGQADEADTKVFIETLTRQIEVSVRFLRSIGVRVGSIQEGSSVPS</sequence>
<evidence type="ECO:0000313" key="2">
    <source>
        <dbReference type="Proteomes" id="UP001200430"/>
    </source>
</evidence>
<name>A0ABS9ERD4_9BACT</name>
<evidence type="ECO:0000313" key="1">
    <source>
        <dbReference type="EMBL" id="MCF4143081.1"/>
    </source>
</evidence>
<keyword evidence="2" id="KW-1185">Reference proteome</keyword>
<gene>
    <name evidence="1" type="ORF">L2W38_09685</name>
</gene>
<dbReference type="Proteomes" id="UP001200430">
    <property type="component" value="Unassembled WGS sequence"/>
</dbReference>
<protein>
    <submittedName>
        <fullName evidence="1">Uncharacterized protein</fullName>
    </submittedName>
</protein>
<dbReference type="RefSeq" id="WP_236099788.1">
    <property type="nucleotide sequence ID" value="NZ_JAKGUD010000010.1"/>
</dbReference>
<organism evidence="1 2">
    <name type="scientific">Dethiosulfovibrio marinus</name>
    <dbReference type="NCBI Taxonomy" id="133532"/>
    <lineage>
        <taxon>Bacteria</taxon>
        <taxon>Thermotogati</taxon>
        <taxon>Synergistota</taxon>
        <taxon>Synergistia</taxon>
        <taxon>Synergistales</taxon>
        <taxon>Dethiosulfovibrionaceae</taxon>
        <taxon>Dethiosulfovibrio</taxon>
    </lineage>
</organism>
<accession>A0ABS9ERD4</accession>